<organism evidence="1 2">
    <name type="scientific">Caerostris extrusa</name>
    <name type="common">Bark spider</name>
    <name type="synonym">Caerostris bankana</name>
    <dbReference type="NCBI Taxonomy" id="172846"/>
    <lineage>
        <taxon>Eukaryota</taxon>
        <taxon>Metazoa</taxon>
        <taxon>Ecdysozoa</taxon>
        <taxon>Arthropoda</taxon>
        <taxon>Chelicerata</taxon>
        <taxon>Arachnida</taxon>
        <taxon>Araneae</taxon>
        <taxon>Araneomorphae</taxon>
        <taxon>Entelegynae</taxon>
        <taxon>Araneoidea</taxon>
        <taxon>Araneidae</taxon>
        <taxon>Caerostris</taxon>
    </lineage>
</organism>
<sequence length="86" mass="10078">MLFVSGMCRKTDIWSMGRRGGHCHNCPSTVTASVVSNRVFRRHFAQKQHSLKESIAIRLEKICFHQRVHLKLYNAKNWVFLQVFGF</sequence>
<accession>A0AAV4Y3T9</accession>
<proteinExistence type="predicted"/>
<evidence type="ECO:0000313" key="2">
    <source>
        <dbReference type="Proteomes" id="UP001054945"/>
    </source>
</evidence>
<dbReference type="Proteomes" id="UP001054945">
    <property type="component" value="Unassembled WGS sequence"/>
</dbReference>
<evidence type="ECO:0000313" key="1">
    <source>
        <dbReference type="EMBL" id="GIZ00850.1"/>
    </source>
</evidence>
<name>A0AAV4Y3T9_CAEEX</name>
<protein>
    <submittedName>
        <fullName evidence="1">Uncharacterized protein</fullName>
    </submittedName>
</protein>
<dbReference type="EMBL" id="BPLR01018589">
    <property type="protein sequence ID" value="GIZ00850.1"/>
    <property type="molecule type" value="Genomic_DNA"/>
</dbReference>
<reference evidence="1 2" key="1">
    <citation type="submission" date="2021-06" db="EMBL/GenBank/DDBJ databases">
        <title>Caerostris extrusa draft genome.</title>
        <authorList>
            <person name="Kono N."/>
            <person name="Arakawa K."/>
        </authorList>
    </citation>
    <scope>NUCLEOTIDE SEQUENCE [LARGE SCALE GENOMIC DNA]</scope>
</reference>
<dbReference type="AlphaFoldDB" id="A0AAV4Y3T9"/>
<gene>
    <name evidence="1" type="ORF">CEXT_350401</name>
</gene>
<comment type="caution">
    <text evidence="1">The sequence shown here is derived from an EMBL/GenBank/DDBJ whole genome shotgun (WGS) entry which is preliminary data.</text>
</comment>
<keyword evidence="2" id="KW-1185">Reference proteome</keyword>